<dbReference type="EMBL" id="JANGEW010000001">
    <property type="protein sequence ID" value="MCQ5341728.1"/>
    <property type="molecule type" value="Genomic_DNA"/>
</dbReference>
<dbReference type="PANTHER" id="PTHR34580">
    <property type="match status" value="1"/>
</dbReference>
<dbReference type="InterPro" id="IPR051534">
    <property type="entry name" value="CBASS_pafABC_assoc_protein"/>
</dbReference>
<sequence length="319" mass="37382">MKEDKVSRVLSLYSQLMEGRIIKKSVAAQKYGVNERSIQRDIEDIRAFCRNCIALGDSMPGDLIYDYTEKGYRLERRQAPKLSNSEVLALCKILLDSRAFVKTEMADMLHKVIACCVPESNQALITKLVNNETFHYVEPRHRTSFLDTMWQLGEAIQQHRYVNITYGRMKDRKVVERRLKPLALLFSEYYFYLIAFIDDSNIQRIYESARDMTPTIYRLDRIKSLAVEKNLFRIPYNRRFQEGEFRKRVQFMYGGPLQRVTFTYTGYDIDAVLDRLPTAKILSEENGTYQIEAEVYGTGVEMWLDSQGKYVSEVQIKEI</sequence>
<name>A0ABT1SPE5_9FIRM</name>
<comment type="caution">
    <text evidence="2">The sequence shown here is derived from an EMBL/GenBank/DDBJ whole genome shotgun (WGS) entry which is preliminary data.</text>
</comment>
<dbReference type="Proteomes" id="UP001206692">
    <property type="component" value="Unassembled WGS sequence"/>
</dbReference>
<dbReference type="InterPro" id="IPR026881">
    <property type="entry name" value="WYL_dom"/>
</dbReference>
<accession>A0ABT1SPE5</accession>
<evidence type="ECO:0000259" key="1">
    <source>
        <dbReference type="Pfam" id="PF13280"/>
    </source>
</evidence>
<evidence type="ECO:0000313" key="2">
    <source>
        <dbReference type="EMBL" id="MCQ5341728.1"/>
    </source>
</evidence>
<dbReference type="Pfam" id="PF13280">
    <property type="entry name" value="WYL"/>
    <property type="match status" value="1"/>
</dbReference>
<dbReference type="PROSITE" id="PS52050">
    <property type="entry name" value="WYL"/>
    <property type="match status" value="1"/>
</dbReference>
<organism evidence="2 3">
    <name type="scientific">Megasphaera massiliensis</name>
    <dbReference type="NCBI Taxonomy" id="1232428"/>
    <lineage>
        <taxon>Bacteria</taxon>
        <taxon>Bacillati</taxon>
        <taxon>Bacillota</taxon>
        <taxon>Negativicutes</taxon>
        <taxon>Veillonellales</taxon>
        <taxon>Veillonellaceae</taxon>
        <taxon>Megasphaera</taxon>
    </lineage>
</organism>
<gene>
    <name evidence="2" type="ORF">NE675_01575</name>
</gene>
<proteinExistence type="predicted"/>
<reference evidence="2 3" key="1">
    <citation type="submission" date="2022-06" db="EMBL/GenBank/DDBJ databases">
        <title>Isolation of gut microbiota from human fecal samples.</title>
        <authorList>
            <person name="Pamer E.G."/>
            <person name="Barat B."/>
            <person name="Waligurski E."/>
            <person name="Medina S."/>
            <person name="Paddock L."/>
            <person name="Mostad J."/>
        </authorList>
    </citation>
    <scope>NUCLEOTIDE SEQUENCE [LARGE SCALE GENOMIC DNA]</scope>
    <source>
        <strain evidence="2 3">DFI.1.1</strain>
    </source>
</reference>
<protein>
    <submittedName>
        <fullName evidence="2">WYL domain-containing protein</fullName>
    </submittedName>
</protein>
<feature type="domain" description="WYL" evidence="1">
    <location>
        <begin position="151"/>
        <end position="226"/>
    </location>
</feature>
<dbReference type="PANTHER" id="PTHR34580:SF1">
    <property type="entry name" value="PROTEIN PAFC"/>
    <property type="match status" value="1"/>
</dbReference>
<keyword evidence="3" id="KW-1185">Reference proteome</keyword>
<evidence type="ECO:0000313" key="3">
    <source>
        <dbReference type="Proteomes" id="UP001206692"/>
    </source>
</evidence>
<dbReference type="RefSeq" id="WP_082709434.1">
    <property type="nucleotide sequence ID" value="NZ_JAJCIO010000001.1"/>
</dbReference>